<evidence type="ECO:0000313" key="6">
    <source>
        <dbReference type="EMBL" id="TKD05304.1"/>
    </source>
</evidence>
<dbReference type="AlphaFoldDB" id="A0A4U1JBL1"/>
<dbReference type="Pfam" id="PF00069">
    <property type="entry name" value="Pkinase"/>
    <property type="match status" value="1"/>
</dbReference>
<comment type="caution">
    <text evidence="6">The sequence shown here is derived from an EMBL/GenBank/DDBJ whole genome shotgun (WGS) entry which is preliminary data.</text>
</comment>
<evidence type="ECO:0000259" key="5">
    <source>
        <dbReference type="PROSITE" id="PS50011"/>
    </source>
</evidence>
<keyword evidence="1" id="KW-0808">Transferase</keyword>
<evidence type="ECO:0000313" key="7">
    <source>
        <dbReference type="Proteomes" id="UP000309215"/>
    </source>
</evidence>
<dbReference type="GO" id="GO:0005524">
    <property type="term" value="F:ATP binding"/>
    <property type="evidence" value="ECO:0007669"/>
    <property type="project" value="UniProtKB-KW"/>
</dbReference>
<evidence type="ECO:0000256" key="1">
    <source>
        <dbReference type="ARBA" id="ARBA00022679"/>
    </source>
</evidence>
<dbReference type="Gene3D" id="1.10.510.10">
    <property type="entry name" value="Transferase(Phosphotransferase) domain 1"/>
    <property type="match status" value="1"/>
</dbReference>
<keyword evidence="6" id="KW-0723">Serine/threonine-protein kinase</keyword>
<gene>
    <name evidence="6" type="ORF">E8A74_21135</name>
</gene>
<name>A0A4U1JBL1_9BACT</name>
<dbReference type="SMART" id="SM00220">
    <property type="entry name" value="S_TKc"/>
    <property type="match status" value="1"/>
</dbReference>
<keyword evidence="3 6" id="KW-0418">Kinase</keyword>
<dbReference type="PANTHER" id="PTHR43289">
    <property type="entry name" value="MITOGEN-ACTIVATED PROTEIN KINASE KINASE KINASE 20-RELATED"/>
    <property type="match status" value="1"/>
</dbReference>
<dbReference type="Gene3D" id="3.30.200.20">
    <property type="entry name" value="Phosphorylase Kinase, domain 1"/>
    <property type="match status" value="1"/>
</dbReference>
<dbReference type="PROSITE" id="PS00108">
    <property type="entry name" value="PROTEIN_KINASE_ST"/>
    <property type="match status" value="1"/>
</dbReference>
<dbReference type="OrthoDB" id="9801841at2"/>
<keyword evidence="4" id="KW-0067">ATP-binding</keyword>
<protein>
    <submittedName>
        <fullName evidence="6">Serine/threonine protein kinase</fullName>
    </submittedName>
</protein>
<dbReference type="SUPFAM" id="SSF56112">
    <property type="entry name" value="Protein kinase-like (PK-like)"/>
    <property type="match status" value="1"/>
</dbReference>
<dbReference type="RefSeq" id="WP_136930852.1">
    <property type="nucleotide sequence ID" value="NZ_SSMQ01000021.1"/>
</dbReference>
<accession>A0A4U1JBL1</accession>
<keyword evidence="7" id="KW-1185">Reference proteome</keyword>
<evidence type="ECO:0000256" key="2">
    <source>
        <dbReference type="ARBA" id="ARBA00022741"/>
    </source>
</evidence>
<reference evidence="6 7" key="1">
    <citation type="submission" date="2019-04" db="EMBL/GenBank/DDBJ databases">
        <authorList>
            <person name="Li Y."/>
            <person name="Wang J."/>
        </authorList>
    </citation>
    <scope>NUCLEOTIDE SEQUENCE [LARGE SCALE GENOMIC DNA]</scope>
    <source>
        <strain evidence="6 7">DSM 14668</strain>
    </source>
</reference>
<dbReference type="InterPro" id="IPR000719">
    <property type="entry name" value="Prot_kinase_dom"/>
</dbReference>
<dbReference type="InterPro" id="IPR011009">
    <property type="entry name" value="Kinase-like_dom_sf"/>
</dbReference>
<dbReference type="InterPro" id="IPR008271">
    <property type="entry name" value="Ser/Thr_kinase_AS"/>
</dbReference>
<proteinExistence type="predicted"/>
<dbReference type="GO" id="GO:0004674">
    <property type="term" value="F:protein serine/threonine kinase activity"/>
    <property type="evidence" value="ECO:0007669"/>
    <property type="project" value="UniProtKB-KW"/>
</dbReference>
<dbReference type="EMBL" id="SSMQ01000021">
    <property type="protein sequence ID" value="TKD05304.1"/>
    <property type="molecule type" value="Genomic_DNA"/>
</dbReference>
<dbReference type="Proteomes" id="UP000309215">
    <property type="component" value="Unassembled WGS sequence"/>
</dbReference>
<dbReference type="PROSITE" id="PS50011">
    <property type="entry name" value="PROTEIN_KINASE_DOM"/>
    <property type="match status" value="1"/>
</dbReference>
<dbReference type="PANTHER" id="PTHR43289:SF6">
    <property type="entry name" value="SERINE_THREONINE-PROTEIN KINASE NEKL-3"/>
    <property type="match status" value="1"/>
</dbReference>
<feature type="domain" description="Protein kinase" evidence="5">
    <location>
        <begin position="6"/>
        <end position="285"/>
    </location>
</feature>
<sequence>MRIGDHSVLRRASLGATSEVFEGCCTSDGHAVAIKVLREEWREHTEMVARFLNEARALEHVRHANIVTIFDSGTLPEGLPFMILEWLPVDLHHALANAGGALSLRVAVRVAVQIGNALAVLHDRGLVHRDLKPANVLLDRADLGAARIKLADLGLAKVLIDKYSLTYGEAGQIAALPVSTGGSAVLGTCEYMAPEQWVESKRVDPKADIYSLGVLFFQMLAGRLPFVADGQKDWMCYHVLAPPPLHVLEGAMPARVVDLVARMLSKKPSPRPTMREVLDLLAEFST</sequence>
<keyword evidence="2" id="KW-0547">Nucleotide-binding</keyword>
<evidence type="ECO:0000256" key="4">
    <source>
        <dbReference type="ARBA" id="ARBA00022840"/>
    </source>
</evidence>
<evidence type="ECO:0000256" key="3">
    <source>
        <dbReference type="ARBA" id="ARBA00022777"/>
    </source>
</evidence>
<dbReference type="PIRSF" id="PIRSF000654">
    <property type="entry name" value="Integrin-linked_kinase"/>
    <property type="match status" value="1"/>
</dbReference>
<organism evidence="6 7">
    <name type="scientific">Polyangium fumosum</name>
    <dbReference type="NCBI Taxonomy" id="889272"/>
    <lineage>
        <taxon>Bacteria</taxon>
        <taxon>Pseudomonadati</taxon>
        <taxon>Myxococcota</taxon>
        <taxon>Polyangia</taxon>
        <taxon>Polyangiales</taxon>
        <taxon>Polyangiaceae</taxon>
        <taxon>Polyangium</taxon>
    </lineage>
</organism>
<dbReference type="CDD" id="cd14014">
    <property type="entry name" value="STKc_PknB_like"/>
    <property type="match status" value="1"/>
</dbReference>